<sequence>MLWGMSSRKGQVEVYRIIGSAWFWALSTVKICRGNVIQTGQLRPSLCRPRPAQLSSLEPACEQQRQDTLVAFSRSV</sequence>
<dbReference type="EMBL" id="KQ947417">
    <property type="protein sequence ID" value="KUJ15986.1"/>
    <property type="molecule type" value="Genomic_DNA"/>
</dbReference>
<keyword evidence="2" id="KW-1185">Reference proteome</keyword>
<evidence type="ECO:0000313" key="1">
    <source>
        <dbReference type="EMBL" id="KUJ15986.1"/>
    </source>
</evidence>
<dbReference type="KEGG" id="psco:LY89DRAFT_100775"/>
<dbReference type="Proteomes" id="UP000070700">
    <property type="component" value="Unassembled WGS sequence"/>
</dbReference>
<dbReference type="AlphaFoldDB" id="A0A194X734"/>
<evidence type="ECO:0000313" key="2">
    <source>
        <dbReference type="Proteomes" id="UP000070700"/>
    </source>
</evidence>
<accession>A0A194X734</accession>
<dbReference type="InParanoid" id="A0A194X734"/>
<dbReference type="RefSeq" id="XP_018070341.1">
    <property type="nucleotide sequence ID" value="XM_018205005.1"/>
</dbReference>
<name>A0A194X734_MOLSC</name>
<organism evidence="1 2">
    <name type="scientific">Mollisia scopiformis</name>
    <name type="common">Conifer needle endophyte fungus</name>
    <name type="synonym">Phialocephala scopiformis</name>
    <dbReference type="NCBI Taxonomy" id="149040"/>
    <lineage>
        <taxon>Eukaryota</taxon>
        <taxon>Fungi</taxon>
        <taxon>Dikarya</taxon>
        <taxon>Ascomycota</taxon>
        <taxon>Pezizomycotina</taxon>
        <taxon>Leotiomycetes</taxon>
        <taxon>Helotiales</taxon>
        <taxon>Mollisiaceae</taxon>
        <taxon>Mollisia</taxon>
    </lineage>
</organism>
<gene>
    <name evidence="1" type="ORF">LY89DRAFT_100775</name>
</gene>
<proteinExistence type="predicted"/>
<reference evidence="1 2" key="1">
    <citation type="submission" date="2015-10" db="EMBL/GenBank/DDBJ databases">
        <title>Full genome of DAOMC 229536 Phialocephala scopiformis, a fungal endophyte of spruce producing the potent anti-insectan compound rugulosin.</title>
        <authorList>
            <consortium name="DOE Joint Genome Institute"/>
            <person name="Walker A.K."/>
            <person name="Frasz S.L."/>
            <person name="Seifert K.A."/>
            <person name="Miller J.D."/>
            <person name="Mondo S.J."/>
            <person name="Labutti K."/>
            <person name="Lipzen A."/>
            <person name="Dockter R."/>
            <person name="Kennedy M."/>
            <person name="Grigoriev I.V."/>
            <person name="Spatafora J.W."/>
        </authorList>
    </citation>
    <scope>NUCLEOTIDE SEQUENCE [LARGE SCALE GENOMIC DNA]</scope>
    <source>
        <strain evidence="1 2">CBS 120377</strain>
    </source>
</reference>
<protein>
    <submittedName>
        <fullName evidence="1">Uncharacterized protein</fullName>
    </submittedName>
</protein>
<dbReference type="GeneID" id="28814731"/>